<dbReference type="AlphaFoldDB" id="A0AAC9BNH5"/>
<gene>
    <name evidence="1" type="ORF">ACS15_5213</name>
</gene>
<accession>A0AAC9BNH5</accession>
<reference evidence="1 2" key="1">
    <citation type="submission" date="2015-09" db="EMBL/GenBank/DDBJ databases">
        <authorList>
            <person name="Xu Y."/>
            <person name="Nagy A."/>
            <person name="Liu N.T."/>
            <person name="Nou X."/>
        </authorList>
    </citation>
    <scope>NUCLEOTIDE SEQUENCE [LARGE SCALE GENOMIC DNA]</scope>
    <source>
        <strain evidence="1 2">FC1138</strain>
    </source>
</reference>
<evidence type="ECO:0000313" key="2">
    <source>
        <dbReference type="Proteomes" id="UP000077927"/>
    </source>
</evidence>
<sequence>MDSKDDQSMTATAENMALQHRITTCKHQAAHPHAAWVLAEMALHPTQVGNYTKSLKFI</sequence>
<name>A0AAC9BNH5_9RALS</name>
<evidence type="ECO:0000313" key="1">
    <source>
        <dbReference type="EMBL" id="ANH76519.1"/>
    </source>
</evidence>
<protein>
    <submittedName>
        <fullName evidence="1">Uncharacterized protein</fullName>
    </submittedName>
</protein>
<dbReference type="KEGG" id="rin:ACS15_5213"/>
<dbReference type="Proteomes" id="UP000077927">
    <property type="component" value="Chromosome 2"/>
</dbReference>
<dbReference type="EMBL" id="CP012606">
    <property type="protein sequence ID" value="ANH76519.1"/>
    <property type="molecule type" value="Genomic_DNA"/>
</dbReference>
<organism evidence="1 2">
    <name type="scientific">Ralstonia insidiosa</name>
    <dbReference type="NCBI Taxonomy" id="190721"/>
    <lineage>
        <taxon>Bacteria</taxon>
        <taxon>Pseudomonadati</taxon>
        <taxon>Pseudomonadota</taxon>
        <taxon>Betaproteobacteria</taxon>
        <taxon>Burkholderiales</taxon>
        <taxon>Burkholderiaceae</taxon>
        <taxon>Ralstonia</taxon>
    </lineage>
</organism>
<proteinExistence type="predicted"/>